<feature type="coiled-coil region" evidence="2">
    <location>
        <begin position="63"/>
        <end position="104"/>
    </location>
</feature>
<dbReference type="Proteomes" id="UP000242457">
    <property type="component" value="Unassembled WGS sequence"/>
</dbReference>
<dbReference type="OrthoDB" id="6129359at2759"/>
<keyword evidence="2" id="KW-0175">Coiled coil</keyword>
<dbReference type="PANTHER" id="PTHR34766:SF1">
    <property type="entry name" value="UPF0449 PROTEIN C19ORF25"/>
    <property type="match status" value="1"/>
</dbReference>
<sequence length="108" mass="12537">MFSNKKNNLPPRPHIPNSEHMLEDLNNSSIDDIAFKIIHKDEISGENLMNASTSDTYQKVKMYLHIKQQLKYLETTLENKEQQLKTDNEEIKRLADNIKKQAQAALIT</sequence>
<dbReference type="EMBL" id="KZ288444">
    <property type="protein sequence ID" value="PBC25674.1"/>
    <property type="molecule type" value="Genomic_DNA"/>
</dbReference>
<accession>A0A2A3E2G9</accession>
<dbReference type="PANTHER" id="PTHR34766">
    <property type="entry name" value="UPF0449 PROTEIN C19ORF25"/>
    <property type="match status" value="1"/>
</dbReference>
<evidence type="ECO:0000256" key="1">
    <source>
        <dbReference type="ARBA" id="ARBA00006137"/>
    </source>
</evidence>
<evidence type="ECO:0000313" key="5">
    <source>
        <dbReference type="Proteomes" id="UP000242457"/>
    </source>
</evidence>
<gene>
    <name evidence="4" type="ORF">APICC_05042</name>
</gene>
<name>A0A2A3E2G9_APICC</name>
<evidence type="ECO:0000313" key="4">
    <source>
        <dbReference type="EMBL" id="PBC25674.1"/>
    </source>
</evidence>
<evidence type="ECO:0000256" key="3">
    <source>
        <dbReference type="SAM" id="MobiDB-lite"/>
    </source>
</evidence>
<comment type="similarity">
    <text evidence="1">Belongs to the UPF0449 family.</text>
</comment>
<proteinExistence type="inferred from homology"/>
<organism evidence="4 5">
    <name type="scientific">Apis cerana cerana</name>
    <name type="common">Oriental honeybee</name>
    <dbReference type="NCBI Taxonomy" id="94128"/>
    <lineage>
        <taxon>Eukaryota</taxon>
        <taxon>Metazoa</taxon>
        <taxon>Ecdysozoa</taxon>
        <taxon>Arthropoda</taxon>
        <taxon>Hexapoda</taxon>
        <taxon>Insecta</taxon>
        <taxon>Pterygota</taxon>
        <taxon>Neoptera</taxon>
        <taxon>Endopterygota</taxon>
        <taxon>Hymenoptera</taxon>
        <taxon>Apocrita</taxon>
        <taxon>Aculeata</taxon>
        <taxon>Apoidea</taxon>
        <taxon>Anthophila</taxon>
        <taxon>Apidae</taxon>
        <taxon>Apis</taxon>
    </lineage>
</organism>
<dbReference type="Pfam" id="PF15136">
    <property type="entry name" value="UPF0449"/>
    <property type="match status" value="1"/>
</dbReference>
<reference evidence="4 5" key="1">
    <citation type="submission" date="2014-07" db="EMBL/GenBank/DDBJ databases">
        <title>Genomic and transcriptomic analysis on Apis cerana provide comprehensive insights into honey bee biology.</title>
        <authorList>
            <person name="Diao Q."/>
            <person name="Sun L."/>
            <person name="Zheng H."/>
            <person name="Zheng H."/>
            <person name="Xu S."/>
            <person name="Wang S."/>
            <person name="Zeng Z."/>
            <person name="Hu F."/>
            <person name="Su S."/>
            <person name="Wu J."/>
        </authorList>
    </citation>
    <scope>NUCLEOTIDE SEQUENCE [LARGE SCALE GENOMIC DNA]</scope>
    <source>
        <tissue evidence="4">Pupae without intestine</tissue>
    </source>
</reference>
<dbReference type="InterPro" id="IPR028227">
    <property type="entry name" value="UPF0449"/>
</dbReference>
<dbReference type="AlphaFoldDB" id="A0A2A3E2G9"/>
<keyword evidence="5" id="KW-1185">Reference proteome</keyword>
<protein>
    <submittedName>
        <fullName evidence="4">Uncharacterized protein</fullName>
    </submittedName>
</protein>
<evidence type="ECO:0000256" key="2">
    <source>
        <dbReference type="SAM" id="Coils"/>
    </source>
</evidence>
<feature type="region of interest" description="Disordered" evidence="3">
    <location>
        <begin position="1"/>
        <end position="20"/>
    </location>
</feature>